<dbReference type="Gene3D" id="1.10.1220.10">
    <property type="entry name" value="Met repressor-like"/>
    <property type="match status" value="1"/>
</dbReference>
<sequence>MSADESKSYDRIMLRLNQTLFDSLSRLASNHHRSFNGELSAAFASWIFERDTLTLMKDRLLASAGEDIILSVHGQVQSFDLRTGTEKDSCKFPVRLREDLALSLREAYSEANEGCDDALSLNAYMKMVLSWWVSHSFQVEACSKAIYRDYKDGGFSSQPIRDSMGFRVFTLPSYAPRCA</sequence>
<proteinExistence type="predicted"/>
<dbReference type="GO" id="GO:0006355">
    <property type="term" value="P:regulation of DNA-templated transcription"/>
    <property type="evidence" value="ECO:0007669"/>
    <property type="project" value="InterPro"/>
</dbReference>
<evidence type="ECO:0000313" key="1">
    <source>
        <dbReference type="EMBL" id="KKN96108.1"/>
    </source>
</evidence>
<organism evidence="1">
    <name type="scientific">marine sediment metagenome</name>
    <dbReference type="NCBI Taxonomy" id="412755"/>
    <lineage>
        <taxon>unclassified sequences</taxon>
        <taxon>metagenomes</taxon>
        <taxon>ecological metagenomes</taxon>
    </lineage>
</organism>
<comment type="caution">
    <text evidence="1">The sequence shown here is derived from an EMBL/GenBank/DDBJ whole genome shotgun (WGS) entry which is preliminary data.</text>
</comment>
<evidence type="ECO:0008006" key="2">
    <source>
        <dbReference type="Google" id="ProtNLM"/>
    </source>
</evidence>
<gene>
    <name evidence="1" type="ORF">LCGC14_0170370</name>
</gene>
<dbReference type="SUPFAM" id="SSF47598">
    <property type="entry name" value="Ribbon-helix-helix"/>
    <property type="match status" value="1"/>
</dbReference>
<accession>A0A0F9XUS9</accession>
<name>A0A0F9XUS9_9ZZZZ</name>
<protein>
    <recommendedName>
        <fullName evidence="2">Arc-like DNA binding domain-containing protein</fullName>
    </recommendedName>
</protein>
<dbReference type="InterPro" id="IPR010985">
    <property type="entry name" value="Ribbon_hlx_hlx"/>
</dbReference>
<reference evidence="1" key="1">
    <citation type="journal article" date="2015" name="Nature">
        <title>Complex archaea that bridge the gap between prokaryotes and eukaryotes.</title>
        <authorList>
            <person name="Spang A."/>
            <person name="Saw J.H."/>
            <person name="Jorgensen S.L."/>
            <person name="Zaremba-Niedzwiedzka K."/>
            <person name="Martijn J."/>
            <person name="Lind A.E."/>
            <person name="van Eijk R."/>
            <person name="Schleper C."/>
            <person name="Guy L."/>
            <person name="Ettema T.J."/>
        </authorList>
    </citation>
    <scope>NUCLEOTIDE SEQUENCE</scope>
</reference>
<dbReference type="InterPro" id="IPR013321">
    <property type="entry name" value="Arc_rbn_hlx_hlx"/>
</dbReference>
<dbReference type="AlphaFoldDB" id="A0A0F9XUS9"/>
<dbReference type="EMBL" id="LAZR01000066">
    <property type="protein sequence ID" value="KKN96108.1"/>
    <property type="molecule type" value="Genomic_DNA"/>
</dbReference>